<proteinExistence type="predicted"/>
<name>A0ABS6T0M0_9RHOB</name>
<evidence type="ECO:0000256" key="1">
    <source>
        <dbReference type="SAM" id="SignalP"/>
    </source>
</evidence>
<dbReference type="RefSeq" id="WP_218391956.1">
    <property type="nucleotide sequence ID" value="NZ_JAHUZE010000002.1"/>
</dbReference>
<keyword evidence="1" id="KW-0732">Signal</keyword>
<dbReference type="Proteomes" id="UP000756530">
    <property type="component" value="Unassembled WGS sequence"/>
</dbReference>
<protein>
    <recommendedName>
        <fullName evidence="4">DUF4019 domain-containing protein</fullName>
    </recommendedName>
</protein>
<reference evidence="2 3" key="1">
    <citation type="submission" date="2021-05" db="EMBL/GenBank/DDBJ databases">
        <title>Culturable bacteria isolated from Daya Bay.</title>
        <authorList>
            <person name="Zheng W."/>
            <person name="Yu S."/>
            <person name="Huang Y."/>
        </authorList>
    </citation>
    <scope>NUCLEOTIDE SEQUENCE [LARGE SCALE GENOMIC DNA]</scope>
    <source>
        <strain evidence="2 3">DP4N28-5</strain>
    </source>
</reference>
<evidence type="ECO:0000313" key="2">
    <source>
        <dbReference type="EMBL" id="MBV7378778.1"/>
    </source>
</evidence>
<accession>A0ABS6T0M0</accession>
<sequence>MKRLIAAALIATLPAGAMAFDQNDRAAVETTVNNFASAYTSGDYDRIVQILPPKLVDYMADQMGGMTGAELKQTMAKQMGIFMSDIKIDAFSMNVRQMKTGDTPDGTPYAFIPTVTKITPPEQSQKTLRSQTLVFQDGDGWYLVRIEADQQYNMVKAVYPDFEGVRLP</sequence>
<keyword evidence="3" id="KW-1185">Reference proteome</keyword>
<feature type="signal peptide" evidence="1">
    <location>
        <begin position="1"/>
        <end position="19"/>
    </location>
</feature>
<dbReference type="EMBL" id="JAHUZE010000002">
    <property type="protein sequence ID" value="MBV7378778.1"/>
    <property type="molecule type" value="Genomic_DNA"/>
</dbReference>
<evidence type="ECO:0008006" key="4">
    <source>
        <dbReference type="Google" id="ProtNLM"/>
    </source>
</evidence>
<evidence type="ECO:0000313" key="3">
    <source>
        <dbReference type="Proteomes" id="UP000756530"/>
    </source>
</evidence>
<comment type="caution">
    <text evidence="2">The sequence shown here is derived from an EMBL/GenBank/DDBJ whole genome shotgun (WGS) entry which is preliminary data.</text>
</comment>
<gene>
    <name evidence="2" type="ORF">KJP28_07545</name>
</gene>
<feature type="chain" id="PRO_5046544576" description="DUF4019 domain-containing protein" evidence="1">
    <location>
        <begin position="20"/>
        <end position="168"/>
    </location>
</feature>
<organism evidence="2 3">
    <name type="scientific">Maritimibacter dapengensis</name>
    <dbReference type="NCBI Taxonomy" id="2836868"/>
    <lineage>
        <taxon>Bacteria</taxon>
        <taxon>Pseudomonadati</taxon>
        <taxon>Pseudomonadota</taxon>
        <taxon>Alphaproteobacteria</taxon>
        <taxon>Rhodobacterales</taxon>
        <taxon>Roseobacteraceae</taxon>
        <taxon>Maritimibacter</taxon>
    </lineage>
</organism>